<dbReference type="Pfam" id="PF12937">
    <property type="entry name" value="F-box-like"/>
    <property type="match status" value="1"/>
</dbReference>
<comment type="caution">
    <text evidence="3">The sequence shown here is derived from an EMBL/GenBank/DDBJ whole genome shotgun (WGS) entry which is preliminary data.</text>
</comment>
<proteinExistence type="predicted"/>
<dbReference type="InterPro" id="IPR036047">
    <property type="entry name" value="F-box-like_dom_sf"/>
</dbReference>
<protein>
    <recommendedName>
        <fullName evidence="2">F-box domain-containing protein</fullName>
    </recommendedName>
</protein>
<name>A0A9P5H9P2_9HYPO</name>
<evidence type="ECO:0000313" key="4">
    <source>
        <dbReference type="Proteomes" id="UP000722485"/>
    </source>
</evidence>
<sequence>MPQASLEAIPNELLVQIAAFLGHHDLAQLNRTCKCINTLVQPRIWHSIELHTADYHESSEELSNPPPFIPISQRACHSSEKAVERYTRSHIQENKAEKLMDMLRNYHATNQGRLQELCSHVKNLCTGVDSNVRRHVWGKEGTSVWHLLPYFTNLETLELHGDPMDQFVEKITAAPLPFLRFAKLFAYIPREVAQWVIKSAPTLERLDIGLLDRPISSDLDNNPEFRPLTQDKLNQDSDGDSDYGSLIEDAVIPRPLGGFLPDDFDEDLPRLKVMHLLSTANTPDDSSFTEYGWSRRAEKASLKDWRRLLLASNETLETLVLEHRPGAEYIEGDGLCEEEWLKMNKDGNNNRALVHMVQKLLTDRTSFPMLKNVYLYGFAVGNNSNLQPGETTPGGRLMLDLENRGVQCEARLGKWCYFDGGPGYTFWCNWNGGDEDGGSDTEDKWDTILAQV</sequence>
<dbReference type="Proteomes" id="UP000722485">
    <property type="component" value="Unassembled WGS sequence"/>
</dbReference>
<dbReference type="Gene3D" id="3.80.10.10">
    <property type="entry name" value="Ribonuclease Inhibitor"/>
    <property type="match status" value="1"/>
</dbReference>
<dbReference type="AlphaFoldDB" id="A0A9P5H9P2"/>
<dbReference type="EMBL" id="JAANBB010000053">
    <property type="protein sequence ID" value="KAF7552904.1"/>
    <property type="molecule type" value="Genomic_DNA"/>
</dbReference>
<dbReference type="PROSITE" id="PS50181">
    <property type="entry name" value="FBOX"/>
    <property type="match status" value="1"/>
</dbReference>
<accession>A0A9P5H9P2</accession>
<feature type="domain" description="F-box" evidence="2">
    <location>
        <begin position="3"/>
        <end position="48"/>
    </location>
</feature>
<gene>
    <name evidence="3" type="ORF">G7Z17_g3957</name>
</gene>
<evidence type="ECO:0000259" key="2">
    <source>
        <dbReference type="PROSITE" id="PS50181"/>
    </source>
</evidence>
<keyword evidence="4" id="KW-1185">Reference proteome</keyword>
<feature type="region of interest" description="Disordered" evidence="1">
    <location>
        <begin position="221"/>
        <end position="240"/>
    </location>
</feature>
<reference evidence="3" key="1">
    <citation type="submission" date="2020-03" db="EMBL/GenBank/DDBJ databases">
        <title>Draft Genome Sequence of Cylindrodendrum hubeiense.</title>
        <authorList>
            <person name="Buettner E."/>
            <person name="Kellner H."/>
        </authorList>
    </citation>
    <scope>NUCLEOTIDE SEQUENCE</scope>
    <source>
        <strain evidence="3">IHI 201604</strain>
    </source>
</reference>
<evidence type="ECO:0000256" key="1">
    <source>
        <dbReference type="SAM" id="MobiDB-lite"/>
    </source>
</evidence>
<dbReference type="InterPro" id="IPR032675">
    <property type="entry name" value="LRR_dom_sf"/>
</dbReference>
<organism evidence="3 4">
    <name type="scientific">Cylindrodendrum hubeiense</name>
    <dbReference type="NCBI Taxonomy" id="595255"/>
    <lineage>
        <taxon>Eukaryota</taxon>
        <taxon>Fungi</taxon>
        <taxon>Dikarya</taxon>
        <taxon>Ascomycota</taxon>
        <taxon>Pezizomycotina</taxon>
        <taxon>Sordariomycetes</taxon>
        <taxon>Hypocreomycetidae</taxon>
        <taxon>Hypocreales</taxon>
        <taxon>Nectriaceae</taxon>
        <taxon>Cylindrodendrum</taxon>
    </lineage>
</organism>
<dbReference type="InterPro" id="IPR001810">
    <property type="entry name" value="F-box_dom"/>
</dbReference>
<evidence type="ECO:0000313" key="3">
    <source>
        <dbReference type="EMBL" id="KAF7552904.1"/>
    </source>
</evidence>
<dbReference type="OrthoDB" id="3927840at2759"/>
<dbReference type="SUPFAM" id="SSF81383">
    <property type="entry name" value="F-box domain"/>
    <property type="match status" value="1"/>
</dbReference>